<evidence type="ECO:0000313" key="1">
    <source>
        <dbReference type="EMBL" id="QJA68705.1"/>
    </source>
</evidence>
<dbReference type="AlphaFoldDB" id="A0A6M3JHT0"/>
<protein>
    <recommendedName>
        <fullName evidence="2">Pectate lyase</fullName>
    </recommendedName>
</protein>
<dbReference type="SUPFAM" id="SSF51126">
    <property type="entry name" value="Pectin lyase-like"/>
    <property type="match status" value="1"/>
</dbReference>
<proteinExistence type="predicted"/>
<dbReference type="EMBL" id="MT141641">
    <property type="protein sequence ID" value="QJA68705.1"/>
    <property type="molecule type" value="Genomic_DNA"/>
</dbReference>
<organism evidence="1">
    <name type="scientific">viral metagenome</name>
    <dbReference type="NCBI Taxonomy" id="1070528"/>
    <lineage>
        <taxon>unclassified sequences</taxon>
        <taxon>metagenomes</taxon>
        <taxon>organismal metagenomes</taxon>
    </lineage>
</organism>
<dbReference type="InterPro" id="IPR012334">
    <property type="entry name" value="Pectin_lyas_fold"/>
</dbReference>
<dbReference type="Gene3D" id="2.160.20.10">
    <property type="entry name" value="Single-stranded right-handed beta-helix, Pectin lyase-like"/>
    <property type="match status" value="1"/>
</dbReference>
<accession>A0A6M3JHT0</accession>
<gene>
    <name evidence="1" type="ORF">MM415A05889_0008</name>
</gene>
<reference evidence="1" key="1">
    <citation type="submission" date="2020-03" db="EMBL/GenBank/DDBJ databases">
        <title>The deep terrestrial virosphere.</title>
        <authorList>
            <person name="Holmfeldt K."/>
            <person name="Nilsson E."/>
            <person name="Simone D."/>
            <person name="Lopez-Fernandez M."/>
            <person name="Wu X."/>
            <person name="de Brujin I."/>
            <person name="Lundin D."/>
            <person name="Andersson A."/>
            <person name="Bertilsson S."/>
            <person name="Dopson M."/>
        </authorList>
    </citation>
    <scope>NUCLEOTIDE SEQUENCE</scope>
    <source>
        <strain evidence="1">MM415A05889</strain>
    </source>
</reference>
<dbReference type="InterPro" id="IPR011050">
    <property type="entry name" value="Pectin_lyase_fold/virulence"/>
</dbReference>
<sequence>MTDMGTFKKSGIPILYPGSSVFGNTWFVDASASDSNDGKTPDKGVAKIETGVSRAGENGTDATVLVRQGFYQPASVMALTSSHNGIRILADHIMPLMAGKNTKIYNIGGPDQIFTLNGAHNVEIAGFRMWPEMAQTATGIDIGGTTGCVGTWIHDNAIINVEAAEMACSVRMGTAECQYILIEDNLFHCGGSVAAGTGIIDWKLATRSMVRGNHFDIIRNAATSCGIFVSNAAAPRGRIVGNYFNGTEVGVADMVAQAVYTAQAMTAGDFQIVGNHTVNLAAPFNAYVLLNCALGLNYINETAAVSA</sequence>
<name>A0A6M3JHT0_9ZZZZ</name>
<evidence type="ECO:0008006" key="2">
    <source>
        <dbReference type="Google" id="ProtNLM"/>
    </source>
</evidence>